<dbReference type="EMBL" id="RJVG01000001">
    <property type="protein sequence ID" value="ROR31544.1"/>
    <property type="molecule type" value="Genomic_DNA"/>
</dbReference>
<sequence>MRELKDIIKESIQSINQTTELFYQQKTKEGYEQLENTLILLSNTMNSVFSYIKEGNDIGINENELVQLLSDAMNAMEKKDIILLSDILQYELKELFENILQVI</sequence>
<keyword evidence="2" id="KW-1185">Reference proteome</keyword>
<dbReference type="RefSeq" id="WP_123607641.1">
    <property type="nucleotide sequence ID" value="NZ_RJVG01000001.1"/>
</dbReference>
<evidence type="ECO:0000313" key="1">
    <source>
        <dbReference type="EMBL" id="ROR31544.1"/>
    </source>
</evidence>
<dbReference type="AlphaFoldDB" id="A0A3N1XY65"/>
<proteinExistence type="predicted"/>
<comment type="caution">
    <text evidence="1">The sequence shown here is derived from an EMBL/GenBank/DDBJ whole genome shotgun (WGS) entry which is preliminary data.</text>
</comment>
<gene>
    <name evidence="1" type="ORF">EDD66_101161</name>
</gene>
<dbReference type="Proteomes" id="UP000273083">
    <property type="component" value="Unassembled WGS sequence"/>
</dbReference>
<name>A0A3N1XY65_9FIRM</name>
<evidence type="ECO:0000313" key="2">
    <source>
        <dbReference type="Proteomes" id="UP000273083"/>
    </source>
</evidence>
<protein>
    <submittedName>
        <fullName evidence="1">Uncharacterized protein</fullName>
    </submittedName>
</protein>
<dbReference type="OrthoDB" id="2066221at2"/>
<accession>A0A3N1XY65</accession>
<reference evidence="1 2" key="1">
    <citation type="submission" date="2018-11" db="EMBL/GenBank/DDBJ databases">
        <title>Genomic Encyclopedia of Type Strains, Phase IV (KMG-IV): sequencing the most valuable type-strain genomes for metagenomic binning, comparative biology and taxonomic classification.</title>
        <authorList>
            <person name="Goeker M."/>
        </authorList>
    </citation>
    <scope>NUCLEOTIDE SEQUENCE [LARGE SCALE GENOMIC DNA]</scope>
    <source>
        <strain evidence="1 2">DSM 26537</strain>
    </source>
</reference>
<organism evidence="1 2">
    <name type="scientific">Mobilisporobacter senegalensis</name>
    <dbReference type="NCBI Taxonomy" id="1329262"/>
    <lineage>
        <taxon>Bacteria</taxon>
        <taxon>Bacillati</taxon>
        <taxon>Bacillota</taxon>
        <taxon>Clostridia</taxon>
        <taxon>Lachnospirales</taxon>
        <taxon>Lachnospiraceae</taxon>
        <taxon>Mobilisporobacter</taxon>
    </lineage>
</organism>